<keyword evidence="3" id="KW-1185">Reference proteome</keyword>
<keyword evidence="1" id="KW-0732">Signal</keyword>
<dbReference type="AlphaFoldDB" id="A0AAU9JCM5"/>
<evidence type="ECO:0000256" key="1">
    <source>
        <dbReference type="SAM" id="SignalP"/>
    </source>
</evidence>
<organism evidence="2 3">
    <name type="scientific">Blepharisma stoltei</name>
    <dbReference type="NCBI Taxonomy" id="1481888"/>
    <lineage>
        <taxon>Eukaryota</taxon>
        <taxon>Sar</taxon>
        <taxon>Alveolata</taxon>
        <taxon>Ciliophora</taxon>
        <taxon>Postciliodesmatophora</taxon>
        <taxon>Heterotrichea</taxon>
        <taxon>Heterotrichida</taxon>
        <taxon>Blepharismidae</taxon>
        <taxon>Blepharisma</taxon>
    </lineage>
</organism>
<dbReference type="EMBL" id="CAJZBQ010000030">
    <property type="protein sequence ID" value="CAG9322053.1"/>
    <property type="molecule type" value="Genomic_DNA"/>
</dbReference>
<protein>
    <submittedName>
        <fullName evidence="2">Uncharacterized protein</fullName>
    </submittedName>
</protein>
<name>A0AAU9JCM5_9CILI</name>
<reference evidence="2" key="1">
    <citation type="submission" date="2021-09" db="EMBL/GenBank/DDBJ databases">
        <authorList>
            <consortium name="AG Swart"/>
            <person name="Singh M."/>
            <person name="Singh A."/>
            <person name="Seah K."/>
            <person name="Emmerich C."/>
        </authorList>
    </citation>
    <scope>NUCLEOTIDE SEQUENCE</scope>
    <source>
        <strain evidence="2">ATCC30299</strain>
    </source>
</reference>
<gene>
    <name evidence="2" type="ORF">BSTOLATCC_MIC30435</name>
</gene>
<sequence length="350" mass="38637">MVGFLLFHFPAISFALNTVACIDYFCSSSEGDNCIEVYSTEVLLKSCPENYVCESYSQFKDYSENWQNVSCVAQSSSVDLCSTSTTGNIYTGLYCCKTTNCHTGSCINDRCVGRSIGSTCSSNEDCTSEAYCKDFTSTVQGICTKIQSNSACSTDIDCYVGYGCNQGSCTQLFSLDYNSKTSDKKFCKSDYATTGYCDAITVWSQGYQLNSPFECQIGYMCEYKSLIYGSILDQQLCVCSGNGDDVGYCGFNMNYERNHAENLYSGLKYTSSNCAGTNGRTDDVNIMYQCGSISRDQYNLWIELKNQYDYWTLYSSGAIDSCAEDLGFFETGSSTNLLLSAAFLLAEIFT</sequence>
<comment type="caution">
    <text evidence="2">The sequence shown here is derived from an EMBL/GenBank/DDBJ whole genome shotgun (WGS) entry which is preliminary data.</text>
</comment>
<evidence type="ECO:0000313" key="3">
    <source>
        <dbReference type="Proteomes" id="UP001162131"/>
    </source>
</evidence>
<feature type="chain" id="PRO_5043370019" evidence="1">
    <location>
        <begin position="16"/>
        <end position="350"/>
    </location>
</feature>
<accession>A0AAU9JCM5</accession>
<dbReference type="Proteomes" id="UP001162131">
    <property type="component" value="Unassembled WGS sequence"/>
</dbReference>
<proteinExistence type="predicted"/>
<evidence type="ECO:0000313" key="2">
    <source>
        <dbReference type="EMBL" id="CAG9322053.1"/>
    </source>
</evidence>
<feature type="signal peptide" evidence="1">
    <location>
        <begin position="1"/>
        <end position="15"/>
    </location>
</feature>